<keyword evidence="3" id="KW-1185">Reference proteome</keyword>
<feature type="region of interest" description="Disordered" evidence="1">
    <location>
        <begin position="1"/>
        <end position="42"/>
    </location>
</feature>
<evidence type="ECO:0000313" key="2">
    <source>
        <dbReference type="EMBL" id="MCI81361.1"/>
    </source>
</evidence>
<dbReference type="Proteomes" id="UP000265520">
    <property type="component" value="Unassembled WGS sequence"/>
</dbReference>
<evidence type="ECO:0000313" key="3">
    <source>
        <dbReference type="Proteomes" id="UP000265520"/>
    </source>
</evidence>
<dbReference type="EMBL" id="LXQA011017261">
    <property type="protein sequence ID" value="MCI81361.1"/>
    <property type="molecule type" value="Genomic_DNA"/>
</dbReference>
<reference evidence="2 3" key="1">
    <citation type="journal article" date="2018" name="Front. Plant Sci.">
        <title>Red Clover (Trifolium pratense) and Zigzag Clover (T. medium) - A Picture of Genomic Similarities and Differences.</title>
        <authorList>
            <person name="Dluhosova J."/>
            <person name="Istvanek J."/>
            <person name="Nedelnik J."/>
            <person name="Repkova J."/>
        </authorList>
    </citation>
    <scope>NUCLEOTIDE SEQUENCE [LARGE SCALE GENOMIC DNA]</scope>
    <source>
        <strain evidence="3">cv. 10/8</strain>
        <tissue evidence="2">Leaf</tissue>
    </source>
</reference>
<comment type="caution">
    <text evidence="2">The sequence shown here is derived from an EMBL/GenBank/DDBJ whole genome shotgun (WGS) entry which is preliminary data.</text>
</comment>
<proteinExistence type="predicted"/>
<evidence type="ECO:0000256" key="1">
    <source>
        <dbReference type="SAM" id="MobiDB-lite"/>
    </source>
</evidence>
<dbReference type="AlphaFoldDB" id="A0A392V2S9"/>
<name>A0A392V2S9_9FABA</name>
<organism evidence="2 3">
    <name type="scientific">Trifolium medium</name>
    <dbReference type="NCBI Taxonomy" id="97028"/>
    <lineage>
        <taxon>Eukaryota</taxon>
        <taxon>Viridiplantae</taxon>
        <taxon>Streptophyta</taxon>
        <taxon>Embryophyta</taxon>
        <taxon>Tracheophyta</taxon>
        <taxon>Spermatophyta</taxon>
        <taxon>Magnoliopsida</taxon>
        <taxon>eudicotyledons</taxon>
        <taxon>Gunneridae</taxon>
        <taxon>Pentapetalae</taxon>
        <taxon>rosids</taxon>
        <taxon>fabids</taxon>
        <taxon>Fabales</taxon>
        <taxon>Fabaceae</taxon>
        <taxon>Papilionoideae</taxon>
        <taxon>50 kb inversion clade</taxon>
        <taxon>NPAAA clade</taxon>
        <taxon>Hologalegina</taxon>
        <taxon>IRL clade</taxon>
        <taxon>Trifolieae</taxon>
        <taxon>Trifolium</taxon>
    </lineage>
</organism>
<accession>A0A392V2S9</accession>
<protein>
    <submittedName>
        <fullName evidence="2">Uncharacterized protein</fullName>
    </submittedName>
</protein>
<feature type="non-terminal residue" evidence="2">
    <location>
        <position position="1"/>
    </location>
</feature>
<sequence length="42" mass="4385">AEPHASLHLASRPAMAQDPKVNRHQPQAQAQAKLGADGDAEA</sequence>